<evidence type="ECO:0000256" key="3">
    <source>
        <dbReference type="ARBA" id="ARBA00022692"/>
    </source>
</evidence>
<evidence type="ECO:0000256" key="4">
    <source>
        <dbReference type="ARBA" id="ARBA00022989"/>
    </source>
</evidence>
<feature type="transmembrane region" description="Helical" evidence="6">
    <location>
        <begin position="133"/>
        <end position="153"/>
    </location>
</feature>
<comment type="subcellular location">
    <subcellularLocation>
        <location evidence="1">Membrane</location>
        <topology evidence="1">Multi-pass membrane protein</topology>
    </subcellularLocation>
</comment>
<dbReference type="InterPro" id="IPR045069">
    <property type="entry name" value="MATE_euk"/>
</dbReference>
<keyword evidence="8" id="KW-1185">Reference proteome</keyword>
<keyword evidence="4 6" id="KW-1133">Transmembrane helix</keyword>
<evidence type="ECO:0000256" key="1">
    <source>
        <dbReference type="ARBA" id="ARBA00004141"/>
    </source>
</evidence>
<evidence type="ECO:0000313" key="7">
    <source>
        <dbReference type="EMBL" id="KAL3764794.1"/>
    </source>
</evidence>
<feature type="transmembrane region" description="Helical" evidence="6">
    <location>
        <begin position="371"/>
        <end position="389"/>
    </location>
</feature>
<proteinExistence type="inferred from homology"/>
<feature type="transmembrane region" description="Helical" evidence="6">
    <location>
        <begin position="20"/>
        <end position="42"/>
    </location>
</feature>
<dbReference type="AlphaFoldDB" id="A0ABD3ML72"/>
<feature type="transmembrane region" description="Helical" evidence="6">
    <location>
        <begin position="291"/>
        <end position="315"/>
    </location>
</feature>
<reference evidence="7 8" key="1">
    <citation type="submission" date="2024-10" db="EMBL/GenBank/DDBJ databases">
        <title>Updated reference genomes for cyclostephanoid diatoms.</title>
        <authorList>
            <person name="Roberts W.R."/>
            <person name="Alverson A.J."/>
        </authorList>
    </citation>
    <scope>NUCLEOTIDE SEQUENCE [LARGE SCALE GENOMIC DNA]</scope>
    <source>
        <strain evidence="7 8">AJA232-27</strain>
    </source>
</reference>
<evidence type="ECO:0000256" key="6">
    <source>
        <dbReference type="SAM" id="Phobius"/>
    </source>
</evidence>
<keyword evidence="3 6" id="KW-0812">Transmembrane</keyword>
<accession>A0ABD3ML72</accession>
<feature type="transmembrane region" description="Helical" evidence="6">
    <location>
        <begin position="159"/>
        <end position="184"/>
    </location>
</feature>
<feature type="transmembrane region" description="Helical" evidence="6">
    <location>
        <begin position="102"/>
        <end position="121"/>
    </location>
</feature>
<evidence type="ECO:0000256" key="5">
    <source>
        <dbReference type="ARBA" id="ARBA00023136"/>
    </source>
</evidence>
<dbReference type="Pfam" id="PF01554">
    <property type="entry name" value="MatE"/>
    <property type="match status" value="2"/>
</dbReference>
<evidence type="ECO:0000313" key="8">
    <source>
        <dbReference type="Proteomes" id="UP001530293"/>
    </source>
</evidence>
<dbReference type="InterPro" id="IPR002528">
    <property type="entry name" value="MATE_fam"/>
</dbReference>
<dbReference type="CDD" id="cd13132">
    <property type="entry name" value="MATE_eukaryotic"/>
    <property type="match status" value="1"/>
</dbReference>
<dbReference type="Proteomes" id="UP001530293">
    <property type="component" value="Unassembled WGS sequence"/>
</dbReference>
<dbReference type="GO" id="GO:0016020">
    <property type="term" value="C:membrane"/>
    <property type="evidence" value="ECO:0007669"/>
    <property type="project" value="UniProtKB-SubCell"/>
</dbReference>
<evidence type="ECO:0000256" key="2">
    <source>
        <dbReference type="ARBA" id="ARBA00010199"/>
    </source>
</evidence>
<dbReference type="EMBL" id="JALLBG020000101">
    <property type="protein sequence ID" value="KAL3764794.1"/>
    <property type="molecule type" value="Genomic_DNA"/>
</dbReference>
<feature type="transmembrane region" description="Helical" evidence="6">
    <location>
        <begin position="62"/>
        <end position="82"/>
    </location>
</feature>
<protein>
    <submittedName>
        <fullName evidence="7">Uncharacterized protein</fullName>
    </submittedName>
</protein>
<dbReference type="NCBIfam" id="TIGR00797">
    <property type="entry name" value="matE"/>
    <property type="match status" value="1"/>
</dbReference>
<dbReference type="PANTHER" id="PTHR11206">
    <property type="entry name" value="MULTIDRUG RESISTANCE PROTEIN"/>
    <property type="match status" value="1"/>
</dbReference>
<organism evidence="7 8">
    <name type="scientific">Discostella pseudostelligera</name>
    <dbReference type="NCBI Taxonomy" id="259834"/>
    <lineage>
        <taxon>Eukaryota</taxon>
        <taxon>Sar</taxon>
        <taxon>Stramenopiles</taxon>
        <taxon>Ochrophyta</taxon>
        <taxon>Bacillariophyta</taxon>
        <taxon>Coscinodiscophyceae</taxon>
        <taxon>Thalassiosirophycidae</taxon>
        <taxon>Stephanodiscales</taxon>
        <taxon>Stephanodiscaceae</taxon>
        <taxon>Discostella</taxon>
    </lineage>
</organism>
<comment type="similarity">
    <text evidence="2">Belongs to the multi antimicrobial extrusion (MATE) (TC 2.A.66.1) family.</text>
</comment>
<gene>
    <name evidence="7" type="ORF">ACHAWU_006211</name>
</gene>
<comment type="caution">
    <text evidence="7">The sequence shown here is derived from an EMBL/GenBank/DDBJ whole genome shotgun (WGS) entry which is preliminary data.</text>
</comment>
<feature type="transmembrane region" description="Helical" evidence="6">
    <location>
        <begin position="395"/>
        <end position="415"/>
    </location>
</feature>
<keyword evidence="5 6" id="KW-0472">Membrane</keyword>
<name>A0ABD3ML72_9STRA</name>
<sequence>MTNGSDEDAIDDNYKLHLDAAALAVMYFNIVGMATGLGLLTALDTLCESAHGAKQPTKMGQYLLTSIFVLVIMLCVVGMILFHTTHALVFFGLSQAFASDAGIFVGYMLPGLPFIYAYEALRKLSQARNETTPMVLASLISVLVNAVSGYYLVNYTSLGWLGAAVARTVGNMIMFPIVFVGMYFTDREFLSHVWAGFQVKEAITKQAISKFLNLGVPGMLQLVFEWGAFEIIALLCGILPNDEEAEIAVGANAIVTQINSLLFMFNLGTSVSGNIRIGNALGAGDVQRAKFAFYLSLALGILLSLVSILCIVWYRETLPNFFTTDEDLIGNATDLLLVFALFQFPDSVNCVEQGVFNAIGKLTLAAKLNFTAYYVLGIPLACILGLTLGLGVEGLWLGITVGLFWGSTVNSIILFRSDWEQLSMDARKRLSIALARELVGE</sequence>